<evidence type="ECO:0000256" key="4">
    <source>
        <dbReference type="ARBA" id="ARBA00022692"/>
    </source>
</evidence>
<evidence type="ECO:0000313" key="9">
    <source>
        <dbReference type="EMBL" id="ANE45407.1"/>
    </source>
</evidence>
<dbReference type="STRING" id="1178515.SY83_02675"/>
<evidence type="ECO:0000313" key="10">
    <source>
        <dbReference type="Proteomes" id="UP000076927"/>
    </source>
</evidence>
<dbReference type="Proteomes" id="UP000076927">
    <property type="component" value="Chromosome"/>
</dbReference>
<dbReference type="RefSeq" id="WP_068604014.1">
    <property type="nucleotide sequence ID" value="NZ_CP011388.1"/>
</dbReference>
<dbReference type="GO" id="GO:0005886">
    <property type="term" value="C:plasma membrane"/>
    <property type="evidence" value="ECO:0007669"/>
    <property type="project" value="UniProtKB-SubCell"/>
</dbReference>
<feature type="domain" description="Polysaccharide chain length determinant N-terminal" evidence="8">
    <location>
        <begin position="4"/>
        <end position="92"/>
    </location>
</feature>
<evidence type="ECO:0000256" key="2">
    <source>
        <dbReference type="ARBA" id="ARBA00006683"/>
    </source>
</evidence>
<name>A0A172TEU3_9BACL</name>
<accession>A0A172TEU3</accession>
<evidence type="ECO:0000259" key="8">
    <source>
        <dbReference type="Pfam" id="PF02706"/>
    </source>
</evidence>
<dbReference type="InterPro" id="IPR050445">
    <property type="entry name" value="Bact_polysacc_biosynth/exp"/>
</dbReference>
<dbReference type="OrthoDB" id="2360475at2"/>
<dbReference type="Pfam" id="PF02706">
    <property type="entry name" value="Wzz"/>
    <property type="match status" value="1"/>
</dbReference>
<dbReference type="PATRIC" id="fig|1178515.4.peg.519"/>
<organism evidence="9 10">
    <name type="scientific">Paenibacillus swuensis</name>
    <dbReference type="NCBI Taxonomy" id="1178515"/>
    <lineage>
        <taxon>Bacteria</taxon>
        <taxon>Bacillati</taxon>
        <taxon>Bacillota</taxon>
        <taxon>Bacilli</taxon>
        <taxon>Bacillales</taxon>
        <taxon>Paenibacillaceae</taxon>
        <taxon>Paenibacillus</taxon>
    </lineage>
</organism>
<evidence type="ECO:0000256" key="1">
    <source>
        <dbReference type="ARBA" id="ARBA00004651"/>
    </source>
</evidence>
<keyword evidence="10" id="KW-1185">Reference proteome</keyword>
<dbReference type="EMBL" id="CP011388">
    <property type="protein sequence ID" value="ANE45407.1"/>
    <property type="molecule type" value="Genomic_DNA"/>
</dbReference>
<dbReference type="AlphaFoldDB" id="A0A172TEU3"/>
<keyword evidence="5 7" id="KW-1133">Transmembrane helix</keyword>
<dbReference type="GO" id="GO:0004713">
    <property type="term" value="F:protein tyrosine kinase activity"/>
    <property type="evidence" value="ECO:0007669"/>
    <property type="project" value="TreeGrafter"/>
</dbReference>
<dbReference type="KEGG" id="pswu:SY83_02675"/>
<protein>
    <recommendedName>
        <fullName evidence="8">Polysaccharide chain length determinant N-terminal domain-containing protein</fullName>
    </recommendedName>
</protein>
<comment type="similarity">
    <text evidence="2">Belongs to the CpsC/CapA family.</text>
</comment>
<evidence type="ECO:0000256" key="7">
    <source>
        <dbReference type="SAM" id="Phobius"/>
    </source>
</evidence>
<dbReference type="PANTHER" id="PTHR32309:SF13">
    <property type="entry name" value="FERRIC ENTEROBACTIN TRANSPORT PROTEIN FEPE"/>
    <property type="match status" value="1"/>
</dbReference>
<evidence type="ECO:0000256" key="5">
    <source>
        <dbReference type="ARBA" id="ARBA00022989"/>
    </source>
</evidence>
<evidence type="ECO:0000256" key="6">
    <source>
        <dbReference type="ARBA" id="ARBA00023136"/>
    </source>
</evidence>
<dbReference type="InterPro" id="IPR003856">
    <property type="entry name" value="LPS_length_determ_N"/>
</dbReference>
<comment type="subcellular location">
    <subcellularLocation>
        <location evidence="1">Cell membrane</location>
        <topology evidence="1">Multi-pass membrane protein</topology>
    </subcellularLocation>
</comment>
<feature type="transmembrane region" description="Helical" evidence="7">
    <location>
        <begin position="173"/>
        <end position="194"/>
    </location>
</feature>
<keyword evidence="6 7" id="KW-0472">Membrane</keyword>
<keyword evidence="4 7" id="KW-0812">Transmembrane</keyword>
<evidence type="ECO:0000256" key="3">
    <source>
        <dbReference type="ARBA" id="ARBA00022475"/>
    </source>
</evidence>
<dbReference type="PANTHER" id="PTHR32309">
    <property type="entry name" value="TYROSINE-PROTEIN KINASE"/>
    <property type="match status" value="1"/>
</dbReference>
<proteinExistence type="inferred from homology"/>
<keyword evidence="3" id="KW-1003">Cell membrane</keyword>
<sequence length="234" mass="26333">MKAIQVSEFLALIRKRLGLIVLVTVISSLTSAYITMFHITPIYSNSCTLLVNEQSNSTDSALRFDDILLYEKLLGTYKDILKSNRILKPVTQWYGHGLTPEELASLTQITTNVNSQVITISVRFHDYKAATDLTNYIALTFKDNLQDIMSVDNVQILDEAELRDNPSPVSPNFILNMAASVFLGLSTSVAFIWLSYVMDSRIKSEDDLKDLLSYPLLGSVPSYPKSTRNQTMHR</sequence>
<gene>
    <name evidence="9" type="ORF">SY83_02675</name>
</gene>
<reference evidence="9 10" key="1">
    <citation type="submission" date="2015-01" db="EMBL/GenBank/DDBJ databases">
        <title>Paenibacillus swuensis/DY6/whole genome sequencing.</title>
        <authorList>
            <person name="Kim M.K."/>
            <person name="Srinivasan S."/>
            <person name="Lee J.-J."/>
        </authorList>
    </citation>
    <scope>NUCLEOTIDE SEQUENCE [LARGE SCALE GENOMIC DNA]</scope>
    <source>
        <strain evidence="9 10">DY6</strain>
    </source>
</reference>